<organism evidence="1 2">
    <name type="scientific">Lacipirellula limnantheis</name>
    <dbReference type="NCBI Taxonomy" id="2528024"/>
    <lineage>
        <taxon>Bacteria</taxon>
        <taxon>Pseudomonadati</taxon>
        <taxon>Planctomycetota</taxon>
        <taxon>Planctomycetia</taxon>
        <taxon>Pirellulales</taxon>
        <taxon>Lacipirellulaceae</taxon>
        <taxon>Lacipirellula</taxon>
    </lineage>
</organism>
<name>A0A517TTH6_9BACT</name>
<sequence length="164" mass="18945">MADDLVELDFGVRPEAAVSGAVCLQTEAGTFLTFNAMRPTDRMSPYGTPYMEDAGTAVVEFKRCLVSRFGYPNDEARWGIPQYKDVSYGIYEVKYSTWIKEVVRMNRFRFPETKDDYVRRHFLFAFHDDTFECLADDLVLEVVNDPYHVIFERIRRRALGADAG</sequence>
<reference evidence="1 2" key="1">
    <citation type="submission" date="2019-02" db="EMBL/GenBank/DDBJ databases">
        <title>Deep-cultivation of Planctomycetes and their phenomic and genomic characterization uncovers novel biology.</title>
        <authorList>
            <person name="Wiegand S."/>
            <person name="Jogler M."/>
            <person name="Boedeker C."/>
            <person name="Pinto D."/>
            <person name="Vollmers J."/>
            <person name="Rivas-Marin E."/>
            <person name="Kohn T."/>
            <person name="Peeters S.H."/>
            <person name="Heuer A."/>
            <person name="Rast P."/>
            <person name="Oberbeckmann S."/>
            <person name="Bunk B."/>
            <person name="Jeske O."/>
            <person name="Meyerdierks A."/>
            <person name="Storesund J.E."/>
            <person name="Kallscheuer N."/>
            <person name="Luecker S."/>
            <person name="Lage O.M."/>
            <person name="Pohl T."/>
            <person name="Merkel B.J."/>
            <person name="Hornburger P."/>
            <person name="Mueller R.-W."/>
            <person name="Bruemmer F."/>
            <person name="Labrenz M."/>
            <person name="Spormann A.M."/>
            <person name="Op den Camp H."/>
            <person name="Overmann J."/>
            <person name="Amann R."/>
            <person name="Jetten M.S.M."/>
            <person name="Mascher T."/>
            <person name="Medema M.H."/>
            <person name="Devos D.P."/>
            <person name="Kaster A.-K."/>
            <person name="Ovreas L."/>
            <person name="Rohde M."/>
            <person name="Galperin M.Y."/>
            <person name="Jogler C."/>
        </authorList>
    </citation>
    <scope>NUCLEOTIDE SEQUENCE [LARGE SCALE GENOMIC DNA]</scope>
    <source>
        <strain evidence="1 2">I41</strain>
    </source>
</reference>
<dbReference type="Proteomes" id="UP000317909">
    <property type="component" value="Chromosome"/>
</dbReference>
<dbReference type="AlphaFoldDB" id="A0A517TTH6"/>
<gene>
    <name evidence="1" type="ORF">I41_08350</name>
</gene>
<proteinExistence type="predicted"/>
<dbReference type="KEGG" id="llh:I41_08350"/>
<keyword evidence="2" id="KW-1185">Reference proteome</keyword>
<protein>
    <submittedName>
        <fullName evidence="1">Uncharacterized protein</fullName>
    </submittedName>
</protein>
<accession>A0A517TTH6</accession>
<dbReference type="EMBL" id="CP036339">
    <property type="protein sequence ID" value="QDT71675.1"/>
    <property type="molecule type" value="Genomic_DNA"/>
</dbReference>
<evidence type="ECO:0000313" key="1">
    <source>
        <dbReference type="EMBL" id="QDT71675.1"/>
    </source>
</evidence>
<dbReference type="OrthoDB" id="263800at2"/>
<dbReference type="RefSeq" id="WP_145431127.1">
    <property type="nucleotide sequence ID" value="NZ_CP036339.1"/>
</dbReference>
<evidence type="ECO:0000313" key="2">
    <source>
        <dbReference type="Proteomes" id="UP000317909"/>
    </source>
</evidence>